<feature type="signal peptide" evidence="1">
    <location>
        <begin position="1"/>
        <end position="18"/>
    </location>
</feature>
<name>A0A518BWS4_9BACT</name>
<accession>A0A518BWS4</accession>
<dbReference type="PROSITE" id="PS00018">
    <property type="entry name" value="EF_HAND_1"/>
    <property type="match status" value="2"/>
</dbReference>
<dbReference type="RefSeq" id="WP_145445581.1">
    <property type="nucleotide sequence ID" value="NZ_CP036280.1"/>
</dbReference>
<dbReference type="GO" id="GO:0000272">
    <property type="term" value="P:polysaccharide catabolic process"/>
    <property type="evidence" value="ECO:0007669"/>
    <property type="project" value="InterPro"/>
</dbReference>
<feature type="domain" description="Ice-binding protein C-terminal" evidence="2">
    <location>
        <begin position="371"/>
        <end position="391"/>
    </location>
</feature>
<dbReference type="AlphaFoldDB" id="A0A518BWS4"/>
<organism evidence="3 4">
    <name type="scientific">Mucisphaera calidilacus</name>
    <dbReference type="NCBI Taxonomy" id="2527982"/>
    <lineage>
        <taxon>Bacteria</taxon>
        <taxon>Pseudomonadati</taxon>
        <taxon>Planctomycetota</taxon>
        <taxon>Phycisphaerae</taxon>
        <taxon>Phycisphaerales</taxon>
        <taxon>Phycisphaeraceae</taxon>
        <taxon>Mucisphaera</taxon>
    </lineage>
</organism>
<dbReference type="KEGG" id="mcad:Pan265_12830"/>
<evidence type="ECO:0000313" key="3">
    <source>
        <dbReference type="EMBL" id="QDU71433.1"/>
    </source>
</evidence>
<evidence type="ECO:0000313" key="4">
    <source>
        <dbReference type="Proteomes" id="UP000320386"/>
    </source>
</evidence>
<sequence precursor="true">MLRNALLACCLAATPALAVPMATTSHDTSAFAFDAQLATDDLIAGKIGTELSDIEGLDGTTWSDNGWHPVNLASTFGSEWSSGLPAFTDGTNGVGSDPFYGLLNDYPGGEEATTGVPTKLVQFDLDEPSIINQINILTGNNNNADGRVFSTTMIFYSTDDGASFEQLGYFESDPLGTLNNATGDNGWKSTFVEITDSEQGPLASGVTNLRFDFYAVDNTQGQYRDPFEGENPYTGIDDELNRAVVAPLVWEIDVIGEPGVGIPNDLNGDGVVDAADIDTIAAGFGTTDPKLDIDGSGLVDVDDLNEFVTVNLGTFLGDANLDESVNLLDLSSLASNFDAAGGWADGDFNGDAGVNLLDLSILAANFENSNSVPEPAAVALLALGLAGMTRRA</sequence>
<keyword evidence="1" id="KW-0732">Signal</keyword>
<dbReference type="SUPFAM" id="SSF63446">
    <property type="entry name" value="Type I dockerin domain"/>
    <property type="match status" value="1"/>
</dbReference>
<dbReference type="Gene3D" id="1.10.1330.10">
    <property type="entry name" value="Dockerin domain"/>
    <property type="match status" value="1"/>
</dbReference>
<keyword evidence="4" id="KW-1185">Reference proteome</keyword>
<reference evidence="3 4" key="1">
    <citation type="submission" date="2019-02" db="EMBL/GenBank/DDBJ databases">
        <title>Deep-cultivation of Planctomycetes and their phenomic and genomic characterization uncovers novel biology.</title>
        <authorList>
            <person name="Wiegand S."/>
            <person name="Jogler M."/>
            <person name="Boedeker C."/>
            <person name="Pinto D."/>
            <person name="Vollmers J."/>
            <person name="Rivas-Marin E."/>
            <person name="Kohn T."/>
            <person name="Peeters S.H."/>
            <person name="Heuer A."/>
            <person name="Rast P."/>
            <person name="Oberbeckmann S."/>
            <person name="Bunk B."/>
            <person name="Jeske O."/>
            <person name="Meyerdierks A."/>
            <person name="Storesund J.E."/>
            <person name="Kallscheuer N."/>
            <person name="Luecker S."/>
            <person name="Lage O.M."/>
            <person name="Pohl T."/>
            <person name="Merkel B.J."/>
            <person name="Hornburger P."/>
            <person name="Mueller R.-W."/>
            <person name="Bruemmer F."/>
            <person name="Labrenz M."/>
            <person name="Spormann A.M."/>
            <person name="Op den Camp H."/>
            <person name="Overmann J."/>
            <person name="Amann R."/>
            <person name="Jetten M.S.M."/>
            <person name="Mascher T."/>
            <person name="Medema M.H."/>
            <person name="Devos D.P."/>
            <person name="Kaster A.-K."/>
            <person name="Ovreas L."/>
            <person name="Rohde M."/>
            <person name="Galperin M.Y."/>
            <person name="Jogler C."/>
        </authorList>
    </citation>
    <scope>NUCLEOTIDE SEQUENCE [LARGE SCALE GENOMIC DNA]</scope>
    <source>
        <strain evidence="3 4">Pan265</strain>
    </source>
</reference>
<evidence type="ECO:0000259" key="2">
    <source>
        <dbReference type="Pfam" id="PF07589"/>
    </source>
</evidence>
<dbReference type="Pfam" id="PF07589">
    <property type="entry name" value="PEP-CTERM"/>
    <property type="match status" value="1"/>
</dbReference>
<dbReference type="InterPro" id="IPR036439">
    <property type="entry name" value="Dockerin_dom_sf"/>
</dbReference>
<dbReference type="InterPro" id="IPR018247">
    <property type="entry name" value="EF_Hand_1_Ca_BS"/>
</dbReference>
<protein>
    <recommendedName>
        <fullName evidence="2">Ice-binding protein C-terminal domain-containing protein</fullName>
    </recommendedName>
</protein>
<dbReference type="InterPro" id="IPR013424">
    <property type="entry name" value="Ice-binding_C"/>
</dbReference>
<feature type="chain" id="PRO_5021727194" description="Ice-binding protein C-terminal domain-containing protein" evidence="1">
    <location>
        <begin position="19"/>
        <end position="392"/>
    </location>
</feature>
<gene>
    <name evidence="3" type="ORF">Pan265_12830</name>
</gene>
<dbReference type="OrthoDB" id="274772at2"/>
<evidence type="ECO:0000256" key="1">
    <source>
        <dbReference type="SAM" id="SignalP"/>
    </source>
</evidence>
<dbReference type="Proteomes" id="UP000320386">
    <property type="component" value="Chromosome"/>
</dbReference>
<proteinExistence type="predicted"/>
<dbReference type="EMBL" id="CP036280">
    <property type="protein sequence ID" value="QDU71433.1"/>
    <property type="molecule type" value="Genomic_DNA"/>
</dbReference>